<sequence length="110" mass="11274">MSVPHLLGDALGTQFSQIHLLHTLAIPNPGAEAPPGSGAIEQVVGYVRWIAGVSILGLFFGGIIAATAGRLWDHHGSGRLGARMIVGSLALALLFGLGYTLVSQFAASTA</sequence>
<name>A0ABN1XT13_9PSEU</name>
<reference evidence="2 3" key="1">
    <citation type="journal article" date="2019" name="Int. J. Syst. Evol. Microbiol.">
        <title>The Global Catalogue of Microorganisms (GCM) 10K type strain sequencing project: providing services to taxonomists for standard genome sequencing and annotation.</title>
        <authorList>
            <consortium name="The Broad Institute Genomics Platform"/>
            <consortium name="The Broad Institute Genome Sequencing Center for Infectious Disease"/>
            <person name="Wu L."/>
            <person name="Ma J."/>
        </authorList>
    </citation>
    <scope>NUCLEOTIDE SEQUENCE [LARGE SCALE GENOMIC DNA]</scope>
    <source>
        <strain evidence="2 3">JCM 11896</strain>
    </source>
</reference>
<evidence type="ECO:0000313" key="2">
    <source>
        <dbReference type="EMBL" id="GAA1388796.1"/>
    </source>
</evidence>
<keyword evidence="1" id="KW-0472">Membrane</keyword>
<protein>
    <submittedName>
        <fullName evidence="2">Uncharacterized protein</fullName>
    </submittedName>
</protein>
<accession>A0ABN1XT13</accession>
<keyword evidence="3" id="KW-1185">Reference proteome</keyword>
<keyword evidence="1" id="KW-0812">Transmembrane</keyword>
<evidence type="ECO:0000256" key="1">
    <source>
        <dbReference type="SAM" id="Phobius"/>
    </source>
</evidence>
<keyword evidence="1" id="KW-1133">Transmembrane helix</keyword>
<comment type="caution">
    <text evidence="2">The sequence shown here is derived from an EMBL/GenBank/DDBJ whole genome shotgun (WGS) entry which is preliminary data.</text>
</comment>
<organism evidence="2 3">
    <name type="scientific">Pseudonocardia kongjuensis</name>
    <dbReference type="NCBI Taxonomy" id="102227"/>
    <lineage>
        <taxon>Bacteria</taxon>
        <taxon>Bacillati</taxon>
        <taxon>Actinomycetota</taxon>
        <taxon>Actinomycetes</taxon>
        <taxon>Pseudonocardiales</taxon>
        <taxon>Pseudonocardiaceae</taxon>
        <taxon>Pseudonocardia</taxon>
    </lineage>
</organism>
<feature type="transmembrane region" description="Helical" evidence="1">
    <location>
        <begin position="80"/>
        <end position="102"/>
    </location>
</feature>
<dbReference type="EMBL" id="BAAAJK010000008">
    <property type="protein sequence ID" value="GAA1388796.1"/>
    <property type="molecule type" value="Genomic_DNA"/>
</dbReference>
<feature type="transmembrane region" description="Helical" evidence="1">
    <location>
        <begin position="46"/>
        <end position="68"/>
    </location>
</feature>
<evidence type="ECO:0000313" key="3">
    <source>
        <dbReference type="Proteomes" id="UP001501414"/>
    </source>
</evidence>
<dbReference type="RefSeq" id="WP_344022059.1">
    <property type="nucleotide sequence ID" value="NZ_BAAAJK010000008.1"/>
</dbReference>
<gene>
    <name evidence="2" type="ORF">GCM10009613_26730</name>
</gene>
<proteinExistence type="predicted"/>
<dbReference type="Proteomes" id="UP001501414">
    <property type="component" value="Unassembled WGS sequence"/>
</dbReference>